<evidence type="ECO:0000256" key="2">
    <source>
        <dbReference type="ARBA" id="ARBA00008335"/>
    </source>
</evidence>
<feature type="transmembrane region" description="Helical" evidence="10">
    <location>
        <begin position="238"/>
        <end position="258"/>
    </location>
</feature>
<evidence type="ECO:0000256" key="9">
    <source>
        <dbReference type="SAM" id="MobiDB-lite"/>
    </source>
</evidence>
<comment type="subcellular location">
    <subcellularLocation>
        <location evidence="1">Vacuole membrane</location>
        <topology evidence="1">Multi-pass membrane protein</topology>
    </subcellularLocation>
</comment>
<evidence type="ECO:0000256" key="1">
    <source>
        <dbReference type="ARBA" id="ARBA00004128"/>
    </source>
</evidence>
<evidence type="ECO:0000313" key="12">
    <source>
        <dbReference type="Proteomes" id="UP000002037"/>
    </source>
</evidence>
<dbReference type="OrthoDB" id="199930at2759"/>
<name>C5MHM6_CANTT</name>
<reference evidence="11 12" key="1">
    <citation type="journal article" date="2009" name="Nature">
        <title>Evolution of pathogenicity and sexual reproduction in eight Candida genomes.</title>
        <authorList>
            <person name="Butler G."/>
            <person name="Rasmussen M.D."/>
            <person name="Lin M.F."/>
            <person name="Santos M.A."/>
            <person name="Sakthikumar S."/>
            <person name="Munro C.A."/>
            <person name="Rheinbay E."/>
            <person name="Grabherr M."/>
            <person name="Forche A."/>
            <person name="Reedy J.L."/>
            <person name="Agrafioti I."/>
            <person name="Arnaud M.B."/>
            <person name="Bates S."/>
            <person name="Brown A.J."/>
            <person name="Brunke S."/>
            <person name="Costanzo M.C."/>
            <person name="Fitzpatrick D.A."/>
            <person name="de Groot P.W."/>
            <person name="Harris D."/>
            <person name="Hoyer L.L."/>
            <person name="Hube B."/>
            <person name="Klis F.M."/>
            <person name="Kodira C."/>
            <person name="Lennard N."/>
            <person name="Logue M.E."/>
            <person name="Martin R."/>
            <person name="Neiman A.M."/>
            <person name="Nikolaou E."/>
            <person name="Quail M.A."/>
            <person name="Quinn J."/>
            <person name="Santos M.C."/>
            <person name="Schmitzberger F.F."/>
            <person name="Sherlock G."/>
            <person name="Shah P."/>
            <person name="Silverstein K.A."/>
            <person name="Skrzypek M.S."/>
            <person name="Soll D."/>
            <person name="Staggs R."/>
            <person name="Stansfield I."/>
            <person name="Stumpf M.P."/>
            <person name="Sudbery P.E."/>
            <person name="Srikantha T."/>
            <person name="Zeng Q."/>
            <person name="Berman J."/>
            <person name="Berriman M."/>
            <person name="Heitman J."/>
            <person name="Gow N.A."/>
            <person name="Lorenz M.C."/>
            <person name="Birren B.W."/>
            <person name="Kellis M."/>
            <person name="Cuomo C.A."/>
        </authorList>
    </citation>
    <scope>NUCLEOTIDE SEQUENCE [LARGE SCALE GENOMIC DNA]</scope>
    <source>
        <strain evidence="12">ATCC MYA-3404 / T1</strain>
    </source>
</reference>
<dbReference type="GeneID" id="8300703"/>
<keyword evidence="7 10" id="KW-0472">Membrane</keyword>
<evidence type="ECO:0000256" key="3">
    <source>
        <dbReference type="ARBA" id="ARBA00022448"/>
    </source>
</evidence>
<evidence type="ECO:0000256" key="6">
    <source>
        <dbReference type="ARBA" id="ARBA00022989"/>
    </source>
</evidence>
<dbReference type="AlphaFoldDB" id="C5MHM6"/>
<evidence type="ECO:0000256" key="5">
    <source>
        <dbReference type="ARBA" id="ARBA00022692"/>
    </source>
</evidence>
<dbReference type="Proteomes" id="UP000002037">
    <property type="component" value="Unassembled WGS sequence"/>
</dbReference>
<dbReference type="HOGENOM" id="CLU_012596_3_0_1"/>
<gene>
    <name evidence="11" type="ORF">CTRG_05569</name>
</gene>
<dbReference type="Gene3D" id="1.20.1250.20">
    <property type="entry name" value="MFS general substrate transporter like domains"/>
    <property type="match status" value="1"/>
</dbReference>
<dbReference type="InterPro" id="IPR011701">
    <property type="entry name" value="MFS"/>
</dbReference>
<dbReference type="InterPro" id="IPR036259">
    <property type="entry name" value="MFS_trans_sf"/>
</dbReference>
<organism evidence="11 12">
    <name type="scientific">Candida tropicalis (strain ATCC MYA-3404 / T1)</name>
    <name type="common">Yeast</name>
    <dbReference type="NCBI Taxonomy" id="294747"/>
    <lineage>
        <taxon>Eukaryota</taxon>
        <taxon>Fungi</taxon>
        <taxon>Dikarya</taxon>
        <taxon>Ascomycota</taxon>
        <taxon>Saccharomycotina</taxon>
        <taxon>Pichiomycetes</taxon>
        <taxon>Debaryomycetaceae</taxon>
        <taxon>Candida/Lodderomyces clade</taxon>
        <taxon>Candida</taxon>
    </lineage>
</organism>
<dbReference type="PANTHER" id="PTHR21576:SF45">
    <property type="entry name" value="TRANSPORTER MCH1-RELATED"/>
    <property type="match status" value="1"/>
</dbReference>
<keyword evidence="3" id="KW-0813">Transport</keyword>
<feature type="transmembrane region" description="Helical" evidence="10">
    <location>
        <begin position="198"/>
        <end position="218"/>
    </location>
</feature>
<dbReference type="eggNOG" id="ENOG502QTNE">
    <property type="taxonomic scope" value="Eukaryota"/>
</dbReference>
<keyword evidence="12" id="KW-1185">Reference proteome</keyword>
<dbReference type="Pfam" id="PF07690">
    <property type="entry name" value="MFS_1"/>
    <property type="match status" value="1"/>
</dbReference>
<dbReference type="GO" id="GO:0000329">
    <property type="term" value="C:fungal-type vacuole membrane"/>
    <property type="evidence" value="ECO:0007669"/>
    <property type="project" value="EnsemblFungi"/>
</dbReference>
<evidence type="ECO:0000256" key="4">
    <source>
        <dbReference type="ARBA" id="ARBA00022554"/>
    </source>
</evidence>
<keyword evidence="5 10" id="KW-0812">Transmembrane</keyword>
<keyword evidence="4" id="KW-0926">Vacuole</keyword>
<dbReference type="RefSeq" id="XP_002551271.1">
    <property type="nucleotide sequence ID" value="XM_002551225.1"/>
</dbReference>
<feature type="transmembrane region" description="Helical" evidence="10">
    <location>
        <begin position="456"/>
        <end position="480"/>
    </location>
</feature>
<feature type="transmembrane region" description="Helical" evidence="10">
    <location>
        <begin position="71"/>
        <end position="92"/>
    </location>
</feature>
<dbReference type="PANTHER" id="PTHR21576">
    <property type="entry name" value="UNCHARACTERIZED NODULIN-LIKE PROTEIN"/>
    <property type="match status" value="1"/>
</dbReference>
<feature type="transmembrane region" description="Helical" evidence="10">
    <location>
        <begin position="425"/>
        <end position="444"/>
    </location>
</feature>
<dbReference type="SUPFAM" id="SSF103473">
    <property type="entry name" value="MFS general substrate transporter"/>
    <property type="match status" value="1"/>
</dbReference>
<feature type="transmembrane region" description="Helical" evidence="10">
    <location>
        <begin position="395"/>
        <end position="418"/>
    </location>
</feature>
<proteinExistence type="inferred from homology"/>
<evidence type="ECO:0000256" key="8">
    <source>
        <dbReference type="ARBA" id="ARBA00039330"/>
    </source>
</evidence>
<sequence length="487" mass="54131">MATTLTESNKQKKKKKEKIKRKVCDDEYHPPTIRSTRSTRSVAMHKHLHHVSHSIKKYLSQHIALDNLKKLAFLFSLLSCLVAGSILLFTLYTASFHDLLGLSYLQINSIASLSALGMYFCLPVLGYLADSYGPALLSLFSIWFFCPSYFVNSYLVSLKVTSIYGYCITFCFIGLATSSLYFSSLITCARIYPDHKGLAISLPITCYGLSALIGAQLLKLDCFHQGGYLNLKVVFSVFGWLYLIVGILSFISSSIVIVESELLFNIAAPEDDVDSTDEESPLLELTPTRSLEPPNHHQRFIRFLKDPSAWILLVSLILNIGPMESYQNNLSSILKHSNHADLSNQVSLMAASSTVARLVLGVLSDYLSKYICRVWLLLFIVVVGLMGQLTETSAILNGAAYGGMFTLYPTIVASIWGIDIMGSTWGSFMVAPATGSVLFSMLYGKNADSCSTCLQRYFYLTASSLGVSCILVLIAWRLWFKRGFKKF</sequence>
<dbReference type="VEuPathDB" id="FungiDB:CTRG_05569"/>
<feature type="compositionally biased region" description="Basic residues" evidence="9">
    <location>
        <begin position="11"/>
        <end position="21"/>
    </location>
</feature>
<feature type="region of interest" description="Disordered" evidence="9">
    <location>
        <begin position="1"/>
        <end position="21"/>
    </location>
</feature>
<comment type="similarity">
    <text evidence="2">Belongs to the major facilitator superfamily.</text>
</comment>
<feature type="transmembrane region" description="Helical" evidence="10">
    <location>
        <begin position="370"/>
        <end position="389"/>
    </location>
</feature>
<evidence type="ECO:0000256" key="7">
    <source>
        <dbReference type="ARBA" id="ARBA00023136"/>
    </source>
</evidence>
<dbReference type="EMBL" id="GG692403">
    <property type="protein sequence ID" value="EER30573.1"/>
    <property type="molecule type" value="Genomic_DNA"/>
</dbReference>
<feature type="transmembrane region" description="Helical" evidence="10">
    <location>
        <begin position="163"/>
        <end position="186"/>
    </location>
</feature>
<evidence type="ECO:0000313" key="11">
    <source>
        <dbReference type="EMBL" id="EER30573.1"/>
    </source>
</evidence>
<keyword evidence="6 10" id="KW-1133">Transmembrane helix</keyword>
<accession>C5MHM6</accession>
<protein>
    <recommendedName>
        <fullName evidence="8">Probable transporter MCH1</fullName>
    </recommendedName>
</protein>
<dbReference type="CDD" id="cd17354">
    <property type="entry name" value="MFS_Mch1p_like"/>
    <property type="match status" value="1"/>
</dbReference>
<feature type="transmembrane region" description="Helical" evidence="10">
    <location>
        <begin position="104"/>
        <end position="125"/>
    </location>
</feature>
<feature type="transmembrane region" description="Helical" evidence="10">
    <location>
        <begin position="132"/>
        <end position="151"/>
    </location>
</feature>
<dbReference type="GO" id="GO:0022857">
    <property type="term" value="F:transmembrane transporter activity"/>
    <property type="evidence" value="ECO:0007669"/>
    <property type="project" value="InterPro"/>
</dbReference>
<dbReference type="KEGG" id="ctp:CTRG_05569"/>
<evidence type="ECO:0000256" key="10">
    <source>
        <dbReference type="SAM" id="Phobius"/>
    </source>
</evidence>